<comment type="caution">
    <text evidence="1">The sequence shown here is derived from an EMBL/GenBank/DDBJ whole genome shotgun (WGS) entry which is preliminary data.</text>
</comment>
<evidence type="ECO:0000313" key="1">
    <source>
        <dbReference type="EMBL" id="TDQ82473.1"/>
    </source>
</evidence>
<accession>A0A4R6WNG8</accession>
<dbReference type="AlphaFoldDB" id="A0A4R6WNG8"/>
<dbReference type="RefSeq" id="WP_243735618.1">
    <property type="nucleotide sequence ID" value="NZ_SNYW01000008.1"/>
</dbReference>
<keyword evidence="2" id="KW-1185">Reference proteome</keyword>
<dbReference type="InterPro" id="IPR010593">
    <property type="entry name" value="DUF1159"/>
</dbReference>
<gene>
    <name evidence="1" type="ORF">A8950_2296</name>
</gene>
<dbReference type="PIRSF" id="PIRSF032064">
    <property type="entry name" value="UCP032064"/>
    <property type="match status" value="1"/>
</dbReference>
<organism evidence="1 2">
    <name type="scientific">Dongia mobilis</name>
    <dbReference type="NCBI Taxonomy" id="578943"/>
    <lineage>
        <taxon>Bacteria</taxon>
        <taxon>Pseudomonadati</taxon>
        <taxon>Pseudomonadota</taxon>
        <taxon>Alphaproteobacteria</taxon>
        <taxon>Rhodospirillales</taxon>
        <taxon>Dongiaceae</taxon>
        <taxon>Dongia</taxon>
    </lineage>
</organism>
<proteinExistence type="predicted"/>
<evidence type="ECO:0000313" key="2">
    <source>
        <dbReference type="Proteomes" id="UP000295783"/>
    </source>
</evidence>
<dbReference type="InterPro" id="IPR007922">
    <property type="entry name" value="DciA-like"/>
</dbReference>
<sequence length="174" mass="18256">MAEPAPRRARLAALAQNVPALARLALGKRGFAEADLISQWPAIVGPELAALAMPVKLRLKRPRKEAAMDQTGGISPALPANVAGGTLTLRASAAASLEVQHLKPQILARIATYFGYPAISDIRIEIGDRRSGAVGRRRPAPALTCAAPPDLSGVGDPELRAALQRLGAARRLRG</sequence>
<dbReference type="EMBL" id="SNYW01000008">
    <property type="protein sequence ID" value="TDQ82473.1"/>
    <property type="molecule type" value="Genomic_DNA"/>
</dbReference>
<protein>
    <submittedName>
        <fullName evidence="1">Uncharacterized protein</fullName>
    </submittedName>
</protein>
<dbReference type="Proteomes" id="UP000295783">
    <property type="component" value="Unassembled WGS sequence"/>
</dbReference>
<name>A0A4R6WNG8_9PROT</name>
<reference evidence="1 2" key="1">
    <citation type="submission" date="2019-03" db="EMBL/GenBank/DDBJ databases">
        <title>Genomic Encyclopedia of Type Strains, Phase III (KMG-III): the genomes of soil and plant-associated and newly described type strains.</title>
        <authorList>
            <person name="Whitman W."/>
        </authorList>
    </citation>
    <scope>NUCLEOTIDE SEQUENCE [LARGE SCALE GENOMIC DNA]</scope>
    <source>
        <strain evidence="1 2">CGMCC 1.7660</strain>
    </source>
</reference>
<dbReference type="Pfam" id="PF05258">
    <property type="entry name" value="DciA"/>
    <property type="match status" value="1"/>
</dbReference>